<sequence>DLNIDNAFGPALQAGFDYWISENWGVNLDVKKIWLNVDASLNNGAVKADVDLDPWLVGAGVSYRF</sequence>
<dbReference type="Pfam" id="PF03922">
    <property type="entry name" value="OmpW"/>
    <property type="match status" value="1"/>
</dbReference>
<proteinExistence type="predicted"/>
<name>A0A2W5FHL9_9BACT</name>
<evidence type="ECO:0000313" key="2">
    <source>
        <dbReference type="Proteomes" id="UP000249739"/>
    </source>
</evidence>
<dbReference type="SUPFAM" id="SSF56925">
    <property type="entry name" value="OMPA-like"/>
    <property type="match status" value="1"/>
</dbReference>
<accession>A0A2W5FHL9</accession>
<dbReference type="Gene3D" id="2.40.160.20">
    <property type="match status" value="1"/>
</dbReference>
<organism evidence="1 2">
    <name type="scientific">Micavibrio aeruginosavorus</name>
    <dbReference type="NCBI Taxonomy" id="349221"/>
    <lineage>
        <taxon>Bacteria</taxon>
        <taxon>Pseudomonadati</taxon>
        <taxon>Bdellovibrionota</taxon>
        <taxon>Bdellovibrionia</taxon>
        <taxon>Bdellovibrionales</taxon>
        <taxon>Pseudobdellovibrionaceae</taxon>
        <taxon>Micavibrio</taxon>
    </lineage>
</organism>
<dbReference type="GO" id="GO:0055085">
    <property type="term" value="P:transmembrane transport"/>
    <property type="evidence" value="ECO:0007669"/>
    <property type="project" value="TreeGrafter"/>
</dbReference>
<comment type="caution">
    <text evidence="1">The sequence shown here is derived from an EMBL/GenBank/DDBJ whole genome shotgun (WGS) entry which is preliminary data.</text>
</comment>
<dbReference type="Proteomes" id="UP000249739">
    <property type="component" value="Unassembled WGS sequence"/>
</dbReference>
<gene>
    <name evidence="1" type="ORF">DI586_11320</name>
</gene>
<dbReference type="PANTHER" id="PTHR36920:SF1">
    <property type="entry name" value="OUTER MEMBRANE PROTEIN W"/>
    <property type="match status" value="1"/>
</dbReference>
<dbReference type="PANTHER" id="PTHR36920">
    <property type="match status" value="1"/>
</dbReference>
<dbReference type="InterPro" id="IPR011250">
    <property type="entry name" value="OMP/PagP_B-barrel"/>
</dbReference>
<evidence type="ECO:0000313" key="1">
    <source>
        <dbReference type="EMBL" id="PZP53217.1"/>
    </source>
</evidence>
<feature type="non-terminal residue" evidence="1">
    <location>
        <position position="1"/>
    </location>
</feature>
<dbReference type="GO" id="GO:0019867">
    <property type="term" value="C:outer membrane"/>
    <property type="evidence" value="ECO:0007669"/>
    <property type="project" value="InterPro"/>
</dbReference>
<dbReference type="EMBL" id="QFOT01000192">
    <property type="protein sequence ID" value="PZP53217.1"/>
    <property type="molecule type" value="Genomic_DNA"/>
</dbReference>
<dbReference type="InterPro" id="IPR005618">
    <property type="entry name" value="OMPW"/>
</dbReference>
<dbReference type="AlphaFoldDB" id="A0A2W5FHL9"/>
<reference evidence="1 2" key="1">
    <citation type="submission" date="2017-08" db="EMBL/GenBank/DDBJ databases">
        <title>Infants hospitalized years apart are colonized by the same room-sourced microbial strains.</title>
        <authorList>
            <person name="Brooks B."/>
            <person name="Olm M.R."/>
            <person name="Firek B.A."/>
            <person name="Baker R."/>
            <person name="Thomas B.C."/>
            <person name="Morowitz M.J."/>
            <person name="Banfield J.F."/>
        </authorList>
    </citation>
    <scope>NUCLEOTIDE SEQUENCE [LARGE SCALE GENOMIC DNA]</scope>
    <source>
        <strain evidence="1">S2_006_000_R2_64</strain>
    </source>
</reference>
<protein>
    <submittedName>
        <fullName evidence="1">OmpW family protein</fullName>
    </submittedName>
</protein>